<accession>A0A9P6CK71</accession>
<dbReference type="AlphaFoldDB" id="A0A9P6CK71"/>
<dbReference type="EMBL" id="MU150229">
    <property type="protein sequence ID" value="KAF9469626.1"/>
    <property type="molecule type" value="Genomic_DNA"/>
</dbReference>
<evidence type="ECO:0000313" key="1">
    <source>
        <dbReference type="EMBL" id="KAF9469626.1"/>
    </source>
</evidence>
<protein>
    <submittedName>
        <fullName evidence="1">Uncharacterized protein</fullName>
    </submittedName>
</protein>
<dbReference type="OrthoDB" id="2973896at2759"/>
<comment type="caution">
    <text evidence="1">The sequence shown here is derived from an EMBL/GenBank/DDBJ whole genome shotgun (WGS) entry which is preliminary data.</text>
</comment>
<evidence type="ECO:0000313" key="2">
    <source>
        <dbReference type="Proteomes" id="UP000807353"/>
    </source>
</evidence>
<name>A0A9P6CK71_9AGAR</name>
<reference evidence="1" key="1">
    <citation type="submission" date="2020-11" db="EMBL/GenBank/DDBJ databases">
        <authorList>
            <consortium name="DOE Joint Genome Institute"/>
            <person name="Ahrendt S."/>
            <person name="Riley R."/>
            <person name="Andreopoulos W."/>
            <person name="Labutti K."/>
            <person name="Pangilinan J."/>
            <person name="Ruiz-Duenas F.J."/>
            <person name="Barrasa J.M."/>
            <person name="Sanchez-Garcia M."/>
            <person name="Camarero S."/>
            <person name="Miyauchi S."/>
            <person name="Serrano A."/>
            <person name="Linde D."/>
            <person name="Babiker R."/>
            <person name="Drula E."/>
            <person name="Ayuso-Fernandez I."/>
            <person name="Pacheco R."/>
            <person name="Padilla G."/>
            <person name="Ferreira P."/>
            <person name="Barriuso J."/>
            <person name="Kellner H."/>
            <person name="Castanera R."/>
            <person name="Alfaro M."/>
            <person name="Ramirez L."/>
            <person name="Pisabarro A.G."/>
            <person name="Kuo A."/>
            <person name="Tritt A."/>
            <person name="Lipzen A."/>
            <person name="He G."/>
            <person name="Yan M."/>
            <person name="Ng V."/>
            <person name="Cullen D."/>
            <person name="Martin F."/>
            <person name="Rosso M.-N."/>
            <person name="Henrissat B."/>
            <person name="Hibbett D."/>
            <person name="Martinez A.T."/>
            <person name="Grigoriev I.V."/>
        </authorList>
    </citation>
    <scope>NUCLEOTIDE SEQUENCE</scope>
    <source>
        <strain evidence="1">CBS 247.69</strain>
    </source>
</reference>
<gene>
    <name evidence="1" type="ORF">BDZ94DRAFT_1316777</name>
</gene>
<sequence>MYGFKLTSFPDRHKKSKSLQTTIMITSFPTEVLQKIIRLATDIPSAFDTSVEGSVPDKETEVSLAIDQSMRCRLSLCRVSKSFYALALEKLYEIVTIRTHKDVFLLARLLRVQTKLGGNLRGWYCRRLELRFAQGRQTYQGHYWDSGAKNHWGLADACPNLIIFIANITRNQIYYDGPSHFTIPRMLFQTIAHTCAKTLRRFEMRGDTRVGFDRVEMFLRYCPVIEVCRLNAVDPAGPNFSYDAADKVWEDDWSDEEPIEEFHHERRGDPLALVTEHLADVLPHEQITRLTYSGTSPILWGIINALPNLTDLGFSSGDLDFSARRPELVHHTNLAHIRFYPASLDALHGFLDRMTDAVKGGLLPALKTLYVYGFISDSHRRMSAWRISNLNKLGVKAEILEGHGNWLLRVKYTTRTREDLYAEL</sequence>
<organism evidence="1 2">
    <name type="scientific">Collybia nuda</name>
    <dbReference type="NCBI Taxonomy" id="64659"/>
    <lineage>
        <taxon>Eukaryota</taxon>
        <taxon>Fungi</taxon>
        <taxon>Dikarya</taxon>
        <taxon>Basidiomycota</taxon>
        <taxon>Agaricomycotina</taxon>
        <taxon>Agaricomycetes</taxon>
        <taxon>Agaricomycetidae</taxon>
        <taxon>Agaricales</taxon>
        <taxon>Tricholomatineae</taxon>
        <taxon>Clitocybaceae</taxon>
        <taxon>Collybia</taxon>
    </lineage>
</organism>
<dbReference type="Proteomes" id="UP000807353">
    <property type="component" value="Unassembled WGS sequence"/>
</dbReference>
<keyword evidence="2" id="KW-1185">Reference proteome</keyword>
<proteinExistence type="predicted"/>